<accession>A0A383BLI0</accession>
<evidence type="ECO:0000256" key="1">
    <source>
        <dbReference type="SAM" id="MobiDB-lite"/>
    </source>
</evidence>
<feature type="compositionally biased region" description="Basic and acidic residues" evidence="1">
    <location>
        <begin position="1"/>
        <end position="17"/>
    </location>
</feature>
<reference evidence="2" key="1">
    <citation type="submission" date="2018-05" db="EMBL/GenBank/DDBJ databases">
        <authorList>
            <person name="Lanie J.A."/>
            <person name="Ng W.-L."/>
            <person name="Kazmierczak K.M."/>
            <person name="Andrzejewski T.M."/>
            <person name="Davidsen T.M."/>
            <person name="Wayne K.J."/>
            <person name="Tettelin H."/>
            <person name="Glass J.I."/>
            <person name="Rusch D."/>
            <person name="Podicherti R."/>
            <person name="Tsui H.-C.T."/>
            <person name="Winkler M.E."/>
        </authorList>
    </citation>
    <scope>NUCLEOTIDE SEQUENCE</scope>
</reference>
<organism evidence="2">
    <name type="scientific">marine metagenome</name>
    <dbReference type="NCBI Taxonomy" id="408172"/>
    <lineage>
        <taxon>unclassified sequences</taxon>
        <taxon>metagenomes</taxon>
        <taxon>ecological metagenomes</taxon>
    </lineage>
</organism>
<protein>
    <submittedName>
        <fullName evidence="2">Uncharacterized protein</fullName>
    </submittedName>
</protein>
<proteinExistence type="predicted"/>
<name>A0A383BLI0_9ZZZZ</name>
<feature type="non-terminal residue" evidence="2">
    <location>
        <position position="1"/>
    </location>
</feature>
<feature type="region of interest" description="Disordered" evidence="1">
    <location>
        <begin position="1"/>
        <end position="32"/>
    </location>
</feature>
<evidence type="ECO:0000313" key="2">
    <source>
        <dbReference type="EMBL" id="SVE20701.1"/>
    </source>
</evidence>
<dbReference type="EMBL" id="UINC01201382">
    <property type="protein sequence ID" value="SVE20701.1"/>
    <property type="molecule type" value="Genomic_DNA"/>
</dbReference>
<sequence>DTKAENKSDGRSAKDGNEAPTQKKSMFGFGKK</sequence>
<gene>
    <name evidence="2" type="ORF">METZ01_LOCUS473555</name>
</gene>
<dbReference type="AlphaFoldDB" id="A0A383BLI0"/>